<evidence type="ECO:0000313" key="2">
    <source>
        <dbReference type="Proteomes" id="UP000238312"/>
    </source>
</evidence>
<dbReference type="Proteomes" id="UP000238312">
    <property type="component" value="Unassembled WGS sequence"/>
</dbReference>
<name>A0A2T0MVR8_9ACTN</name>
<reference evidence="1 2" key="1">
    <citation type="submission" date="2018-03" db="EMBL/GenBank/DDBJ databases">
        <title>Genomic Encyclopedia of Type Strains, Phase III (KMG-III): the genomes of soil and plant-associated and newly described type strains.</title>
        <authorList>
            <person name="Whitman W."/>
        </authorList>
    </citation>
    <scope>NUCLEOTIDE SEQUENCE [LARGE SCALE GENOMIC DNA]</scope>
    <source>
        <strain evidence="1 2">CGMCC 4.7104</strain>
    </source>
</reference>
<protein>
    <submittedName>
        <fullName evidence="1">Uncharacterized protein</fullName>
    </submittedName>
</protein>
<dbReference type="AlphaFoldDB" id="A0A2T0MVR8"/>
<organism evidence="1 2">
    <name type="scientific">Nonomuraea fuscirosea</name>
    <dbReference type="NCBI Taxonomy" id="1291556"/>
    <lineage>
        <taxon>Bacteria</taxon>
        <taxon>Bacillati</taxon>
        <taxon>Actinomycetota</taxon>
        <taxon>Actinomycetes</taxon>
        <taxon>Streptosporangiales</taxon>
        <taxon>Streptosporangiaceae</taxon>
        <taxon>Nonomuraea</taxon>
    </lineage>
</organism>
<dbReference type="EMBL" id="PVNG01000011">
    <property type="protein sequence ID" value="PRX63021.1"/>
    <property type="molecule type" value="Genomic_DNA"/>
</dbReference>
<comment type="caution">
    <text evidence="1">The sequence shown here is derived from an EMBL/GenBank/DDBJ whole genome shotgun (WGS) entry which is preliminary data.</text>
</comment>
<accession>A0A2T0MVR8</accession>
<keyword evidence="2" id="KW-1185">Reference proteome</keyword>
<evidence type="ECO:0000313" key="1">
    <source>
        <dbReference type="EMBL" id="PRX63021.1"/>
    </source>
</evidence>
<gene>
    <name evidence="1" type="ORF">B0I32_11111</name>
</gene>
<dbReference type="RefSeq" id="WP_106243647.1">
    <property type="nucleotide sequence ID" value="NZ_PVNG01000011.1"/>
</dbReference>
<dbReference type="OrthoDB" id="3425745at2"/>
<sequence length="217" mass="24265">MSEFVLGVVSSLLAAALTVLGGWAFSPNSRRWPTAVLSRLLGLGVIRVLPRQQLAARELAADLARARWVRVLAGRGNELTRDSFAQVWEAAGKGLDSVQVLLPDTMAGHDSWLSQRESDMRHVDLGFSAGLLADQVRVNATYVSEVRRRRELVSLRFYNLPNVHRLVITDDVAYLTMYRQTEHGRNSPCIVVHRPSVLYDHALLLFATAWEHSRPAD</sequence>
<proteinExistence type="predicted"/>